<dbReference type="InterPro" id="IPR015919">
    <property type="entry name" value="Cadherin-like_sf"/>
</dbReference>
<feature type="region of interest" description="Disordered" evidence="1">
    <location>
        <begin position="1"/>
        <end position="45"/>
    </location>
</feature>
<dbReference type="AlphaFoldDB" id="A0A8S4RJ42"/>
<dbReference type="SUPFAM" id="SSF49313">
    <property type="entry name" value="Cadherin-like"/>
    <property type="match status" value="1"/>
</dbReference>
<protein>
    <submittedName>
        <fullName evidence="2">Jg15765 protein</fullName>
    </submittedName>
</protein>
<gene>
    <name evidence="2" type="primary">jg15765</name>
    <name evidence="2" type="ORF">PAEG_LOCUS14599</name>
</gene>
<reference evidence="2" key="1">
    <citation type="submission" date="2022-03" db="EMBL/GenBank/DDBJ databases">
        <authorList>
            <person name="Lindestad O."/>
        </authorList>
    </citation>
    <scope>NUCLEOTIDE SEQUENCE</scope>
</reference>
<proteinExistence type="predicted"/>
<dbReference type="Proteomes" id="UP000838756">
    <property type="component" value="Unassembled WGS sequence"/>
</dbReference>
<dbReference type="OrthoDB" id="6250271at2759"/>
<evidence type="ECO:0000256" key="1">
    <source>
        <dbReference type="SAM" id="MobiDB-lite"/>
    </source>
</evidence>
<keyword evidence="3" id="KW-1185">Reference proteome</keyword>
<dbReference type="GO" id="GO:0005509">
    <property type="term" value="F:calcium ion binding"/>
    <property type="evidence" value="ECO:0007669"/>
    <property type="project" value="InterPro"/>
</dbReference>
<dbReference type="EMBL" id="CAKXAJ010025257">
    <property type="protein sequence ID" value="CAH2237304.1"/>
    <property type="molecule type" value="Genomic_DNA"/>
</dbReference>
<name>A0A8S4RJ42_9NEOP</name>
<sequence>MITKARQQQCQGNARSAQNSRAAVSRRKHAWQLATPPSLPAANHRASRGMVSVYDSFRSTLPSALAAIALSIRSRAIQDSRCYLMNGGAVESFFISEDTPVGSIIGTLSVNGDPSAVGGDISLHIQEKNAAVELAAGSKNITLRRALDREEKLGPSSVYVNVRCDRRHTADPTPLQFYVSERSFLEQFAINGAGEVLLRKPLDYETTERYHYQVMVTDGTSVRDFVIAQRATPILDLPAFEFRKQGLK</sequence>
<feature type="compositionally biased region" description="Polar residues" evidence="1">
    <location>
        <begin position="1"/>
        <end position="22"/>
    </location>
</feature>
<organism evidence="2 3">
    <name type="scientific">Pararge aegeria aegeria</name>
    <dbReference type="NCBI Taxonomy" id="348720"/>
    <lineage>
        <taxon>Eukaryota</taxon>
        <taxon>Metazoa</taxon>
        <taxon>Ecdysozoa</taxon>
        <taxon>Arthropoda</taxon>
        <taxon>Hexapoda</taxon>
        <taxon>Insecta</taxon>
        <taxon>Pterygota</taxon>
        <taxon>Neoptera</taxon>
        <taxon>Endopterygota</taxon>
        <taxon>Lepidoptera</taxon>
        <taxon>Glossata</taxon>
        <taxon>Ditrysia</taxon>
        <taxon>Papilionoidea</taxon>
        <taxon>Nymphalidae</taxon>
        <taxon>Satyrinae</taxon>
        <taxon>Satyrini</taxon>
        <taxon>Parargina</taxon>
        <taxon>Pararge</taxon>
    </lineage>
</organism>
<evidence type="ECO:0000313" key="3">
    <source>
        <dbReference type="Proteomes" id="UP000838756"/>
    </source>
</evidence>
<dbReference type="CDD" id="cd11304">
    <property type="entry name" value="Cadherin_repeat"/>
    <property type="match status" value="1"/>
</dbReference>
<accession>A0A8S4RJ42</accession>
<dbReference type="Gene3D" id="2.60.40.60">
    <property type="entry name" value="Cadherins"/>
    <property type="match status" value="2"/>
</dbReference>
<evidence type="ECO:0000313" key="2">
    <source>
        <dbReference type="EMBL" id="CAH2237304.1"/>
    </source>
</evidence>
<comment type="caution">
    <text evidence="2">The sequence shown here is derived from an EMBL/GenBank/DDBJ whole genome shotgun (WGS) entry which is preliminary data.</text>
</comment>
<dbReference type="GO" id="GO:0016020">
    <property type="term" value="C:membrane"/>
    <property type="evidence" value="ECO:0007669"/>
    <property type="project" value="InterPro"/>
</dbReference>